<evidence type="ECO:0000256" key="6">
    <source>
        <dbReference type="ARBA" id="ARBA00022842"/>
    </source>
</evidence>
<dbReference type="CDD" id="cd01517">
    <property type="entry name" value="PAP_phosphatase"/>
    <property type="match status" value="1"/>
</dbReference>
<keyword evidence="6 10" id="KW-0460">Magnesium</keyword>
<evidence type="ECO:0000313" key="12">
    <source>
        <dbReference type="Proteomes" id="UP001212997"/>
    </source>
</evidence>
<dbReference type="InterPro" id="IPR020583">
    <property type="entry name" value="Inositol_monoP_metal-BS"/>
</dbReference>
<sequence length="353" mass="37674">MALPYALEKQVAIAAVRRACVLTSSVFNQLVKGETLTKDDKSPVTVGDFSAQAVVNTLLTRAFPDDPIVGEEDAADLRAESGAVMRERIVGLANDTLTADLQEGEKEEWGLGPSHRQTAAQILDTIDRGTFNGGPTGRMWTLDPIDGTKGFLRGEQYAVCLALIVNSRVELGVMGCPNLPISSANPSGPKGAIFVAVRGQGAHQFSLSNPFSDPPIPLTIPAFTQEDLNLLESVEKAHAKLSFNDRVAEILGITRPPTRMDSQAKYCSLARGDGGIYLRMPVGSGYKEKIWDHAPGSVLVEEAGGVITNSRGEPLDFGLGRTLGENFGVVAAGKVPHARVLEAVQQAQKEESK</sequence>
<evidence type="ECO:0000256" key="2">
    <source>
        <dbReference type="ARBA" id="ARBA00009759"/>
    </source>
</evidence>
<dbReference type="GO" id="GO:0008441">
    <property type="term" value="F:3'(2'),5'-bisphosphate nucleotidase activity"/>
    <property type="evidence" value="ECO:0007669"/>
    <property type="project" value="UniProtKB-EC"/>
</dbReference>
<dbReference type="InterPro" id="IPR000760">
    <property type="entry name" value="Inositol_monophosphatase-like"/>
</dbReference>
<dbReference type="FunFam" id="3.40.190.80:FF:000003">
    <property type="entry name" value="PAP-specific phosphatase HAL2-like"/>
    <property type="match status" value="1"/>
</dbReference>
<evidence type="ECO:0000256" key="1">
    <source>
        <dbReference type="ARBA" id="ARBA00001946"/>
    </source>
</evidence>
<feature type="binding site" evidence="10">
    <location>
        <position position="145"/>
    </location>
    <ligand>
        <name>Mg(2+)</name>
        <dbReference type="ChEBI" id="CHEBI:18420"/>
        <label>1</label>
        <note>catalytic</note>
    </ligand>
</feature>
<dbReference type="GO" id="GO:0046872">
    <property type="term" value="F:metal ion binding"/>
    <property type="evidence" value="ECO:0007669"/>
    <property type="project" value="UniProtKB-KW"/>
</dbReference>
<evidence type="ECO:0000256" key="9">
    <source>
        <dbReference type="ARBA" id="ARBA00044484"/>
    </source>
</evidence>
<comment type="caution">
    <text evidence="11">The sequence shown here is derived from an EMBL/GenBank/DDBJ whole genome shotgun (WGS) entry which is preliminary data.</text>
</comment>
<dbReference type="SUPFAM" id="SSF56655">
    <property type="entry name" value="Carbohydrate phosphatase"/>
    <property type="match status" value="1"/>
</dbReference>
<evidence type="ECO:0000256" key="5">
    <source>
        <dbReference type="ARBA" id="ARBA00022801"/>
    </source>
</evidence>
<keyword evidence="4 10" id="KW-0479">Metal-binding</keyword>
<organism evidence="11 12">
    <name type="scientific">Meripilus lineatus</name>
    <dbReference type="NCBI Taxonomy" id="2056292"/>
    <lineage>
        <taxon>Eukaryota</taxon>
        <taxon>Fungi</taxon>
        <taxon>Dikarya</taxon>
        <taxon>Basidiomycota</taxon>
        <taxon>Agaricomycotina</taxon>
        <taxon>Agaricomycetes</taxon>
        <taxon>Polyporales</taxon>
        <taxon>Meripilaceae</taxon>
        <taxon>Meripilus</taxon>
    </lineage>
</organism>
<feature type="binding site" evidence="10">
    <location>
        <position position="292"/>
    </location>
    <ligand>
        <name>Mg(2+)</name>
        <dbReference type="ChEBI" id="CHEBI:18420"/>
        <label>1</label>
        <note>catalytic</note>
    </ligand>
</feature>
<dbReference type="Gene3D" id="3.40.190.80">
    <property type="match status" value="1"/>
</dbReference>
<comment type="catalytic activity">
    <reaction evidence="7">
        <text>adenosine 2',5'-bisphosphate + H2O = AMP + phosphate</text>
        <dbReference type="Rhea" id="RHEA:77643"/>
        <dbReference type="ChEBI" id="CHEBI:15377"/>
        <dbReference type="ChEBI" id="CHEBI:43474"/>
        <dbReference type="ChEBI" id="CHEBI:194156"/>
        <dbReference type="ChEBI" id="CHEBI:456215"/>
        <dbReference type="EC" id="3.1.3.7"/>
    </reaction>
    <physiologicalReaction direction="left-to-right" evidence="7">
        <dbReference type="Rhea" id="RHEA:77644"/>
    </physiologicalReaction>
</comment>
<evidence type="ECO:0000256" key="7">
    <source>
        <dbReference type="ARBA" id="ARBA00044466"/>
    </source>
</evidence>
<dbReference type="NCBIfam" id="TIGR01330">
    <property type="entry name" value="bisphos_HAL2"/>
    <property type="match status" value="1"/>
</dbReference>
<comment type="catalytic activity">
    <reaction evidence="8">
        <text>adenosine 3',5'-bisphosphate + H2O = AMP + phosphate</text>
        <dbReference type="Rhea" id="RHEA:10040"/>
        <dbReference type="ChEBI" id="CHEBI:15377"/>
        <dbReference type="ChEBI" id="CHEBI:43474"/>
        <dbReference type="ChEBI" id="CHEBI:58343"/>
        <dbReference type="ChEBI" id="CHEBI:456215"/>
        <dbReference type="EC" id="3.1.3.7"/>
    </reaction>
    <physiologicalReaction direction="left-to-right" evidence="8">
        <dbReference type="Rhea" id="RHEA:10041"/>
    </physiologicalReaction>
</comment>
<gene>
    <name evidence="11" type="ORF">NLI96_g2719</name>
</gene>
<dbReference type="AlphaFoldDB" id="A0AAD5YLP9"/>
<dbReference type="Proteomes" id="UP001212997">
    <property type="component" value="Unassembled WGS sequence"/>
</dbReference>
<dbReference type="PANTHER" id="PTHR43200:SF6">
    <property type="entry name" value="3'(2'),5'-BISPHOSPHATE NUCLEOTIDASE"/>
    <property type="match status" value="1"/>
</dbReference>
<proteinExistence type="inferred from homology"/>
<evidence type="ECO:0000256" key="8">
    <source>
        <dbReference type="ARBA" id="ARBA00044479"/>
    </source>
</evidence>
<comment type="cofactor">
    <cofactor evidence="1 10">
        <name>Mg(2+)</name>
        <dbReference type="ChEBI" id="CHEBI:18420"/>
    </cofactor>
</comment>
<dbReference type="InterPro" id="IPR051090">
    <property type="entry name" value="Inositol_monoP_superfamily"/>
</dbReference>
<dbReference type="PROSITE" id="PS00629">
    <property type="entry name" value="IMP_1"/>
    <property type="match status" value="1"/>
</dbReference>
<keyword evidence="5" id="KW-0378">Hydrolase</keyword>
<accession>A0AAD5YLP9</accession>
<dbReference type="GO" id="GO:0000103">
    <property type="term" value="P:sulfate assimilation"/>
    <property type="evidence" value="ECO:0007669"/>
    <property type="project" value="TreeGrafter"/>
</dbReference>
<dbReference type="PANTHER" id="PTHR43200">
    <property type="entry name" value="PHOSPHATASE"/>
    <property type="match status" value="1"/>
</dbReference>
<evidence type="ECO:0000256" key="4">
    <source>
        <dbReference type="ARBA" id="ARBA00022723"/>
    </source>
</evidence>
<evidence type="ECO:0000256" key="10">
    <source>
        <dbReference type="PIRSR" id="PIRSR600760-2"/>
    </source>
</evidence>
<evidence type="ECO:0000256" key="3">
    <source>
        <dbReference type="ARBA" id="ARBA00012633"/>
    </source>
</evidence>
<evidence type="ECO:0000313" key="11">
    <source>
        <dbReference type="EMBL" id="KAJ3488590.1"/>
    </source>
</evidence>
<dbReference type="Pfam" id="PF00459">
    <property type="entry name" value="Inositol_P"/>
    <property type="match status" value="1"/>
</dbReference>
<comment type="catalytic activity">
    <reaction evidence="9">
        <text>3'-phosphoadenylyl sulfate + H2O = adenosine 5'-phosphosulfate + phosphate</text>
        <dbReference type="Rhea" id="RHEA:77639"/>
        <dbReference type="ChEBI" id="CHEBI:15377"/>
        <dbReference type="ChEBI" id="CHEBI:43474"/>
        <dbReference type="ChEBI" id="CHEBI:58243"/>
        <dbReference type="ChEBI" id="CHEBI:58339"/>
        <dbReference type="EC" id="3.1.3.7"/>
    </reaction>
    <physiologicalReaction direction="left-to-right" evidence="9">
        <dbReference type="Rhea" id="RHEA:77640"/>
    </physiologicalReaction>
</comment>
<feature type="binding site" evidence="10">
    <location>
        <position position="71"/>
    </location>
    <ligand>
        <name>Mg(2+)</name>
        <dbReference type="ChEBI" id="CHEBI:18420"/>
        <label>1</label>
        <note>catalytic</note>
    </ligand>
</feature>
<protein>
    <recommendedName>
        <fullName evidence="3">3'(2'),5'-bisphosphate nucleotidase</fullName>
        <ecNumber evidence="3">3.1.3.7</ecNumber>
    </recommendedName>
</protein>
<keyword evidence="12" id="KW-1185">Reference proteome</keyword>
<dbReference type="Gene3D" id="3.30.540.10">
    <property type="entry name" value="Fructose-1,6-Bisphosphatase, subunit A, domain 1"/>
    <property type="match status" value="1"/>
</dbReference>
<dbReference type="EMBL" id="JANAWD010000063">
    <property type="protein sequence ID" value="KAJ3488590.1"/>
    <property type="molecule type" value="Genomic_DNA"/>
</dbReference>
<feature type="binding site" evidence="10">
    <location>
        <position position="146"/>
    </location>
    <ligand>
        <name>Mg(2+)</name>
        <dbReference type="ChEBI" id="CHEBI:18420"/>
        <label>1</label>
        <note>catalytic</note>
    </ligand>
</feature>
<reference evidence="11" key="1">
    <citation type="submission" date="2022-07" db="EMBL/GenBank/DDBJ databases">
        <title>Genome Sequence of Physisporinus lineatus.</title>
        <authorList>
            <person name="Buettner E."/>
        </authorList>
    </citation>
    <scope>NUCLEOTIDE SEQUENCE</scope>
    <source>
        <strain evidence="11">VT162</strain>
    </source>
</reference>
<feature type="binding site" evidence="10">
    <location>
        <position position="143"/>
    </location>
    <ligand>
        <name>Mg(2+)</name>
        <dbReference type="ChEBI" id="CHEBI:18420"/>
        <label>1</label>
        <note>catalytic</note>
    </ligand>
</feature>
<dbReference type="EC" id="3.1.3.7" evidence="3"/>
<dbReference type="InterPro" id="IPR006239">
    <property type="entry name" value="DPNP"/>
</dbReference>
<comment type="similarity">
    <text evidence="2">Belongs to the inositol monophosphatase superfamily.</text>
</comment>
<name>A0AAD5YLP9_9APHY</name>